<evidence type="ECO:0000313" key="1">
    <source>
        <dbReference type="EMBL" id="RZR73376.1"/>
    </source>
</evidence>
<gene>
    <name evidence="1" type="ORF">BHM03_00023300</name>
</gene>
<proteinExistence type="predicted"/>
<dbReference type="EMBL" id="KV875897">
    <property type="protein sequence ID" value="RZR73376.1"/>
    <property type="molecule type" value="Genomic_DNA"/>
</dbReference>
<accession>A0A445MGP6</accession>
<reference evidence="1" key="1">
    <citation type="journal article" date="2018" name="Data Brief">
        <title>Genome sequence data from 17 accessions of Ensete ventricosum, a staple food crop for millions in Ethiopia.</title>
        <authorList>
            <person name="Yemataw Z."/>
            <person name="Muzemil S."/>
            <person name="Ambachew D."/>
            <person name="Tripathi L."/>
            <person name="Tesfaye K."/>
            <person name="Chala A."/>
            <person name="Farbos A."/>
            <person name="O'Neill P."/>
            <person name="Moore K."/>
            <person name="Grant M."/>
            <person name="Studholme D.J."/>
        </authorList>
    </citation>
    <scope>NUCLEOTIDE SEQUENCE [LARGE SCALE GENOMIC DNA]</scope>
    <source>
        <tissue evidence="1">Leaf</tissue>
    </source>
</reference>
<protein>
    <submittedName>
        <fullName evidence="1">Uncharacterized protein</fullName>
    </submittedName>
</protein>
<organism evidence="1">
    <name type="scientific">Ensete ventricosum</name>
    <name type="common">Abyssinian banana</name>
    <name type="synonym">Musa ensete</name>
    <dbReference type="NCBI Taxonomy" id="4639"/>
    <lineage>
        <taxon>Eukaryota</taxon>
        <taxon>Viridiplantae</taxon>
        <taxon>Streptophyta</taxon>
        <taxon>Embryophyta</taxon>
        <taxon>Tracheophyta</taxon>
        <taxon>Spermatophyta</taxon>
        <taxon>Magnoliopsida</taxon>
        <taxon>Liliopsida</taxon>
        <taxon>Zingiberales</taxon>
        <taxon>Musaceae</taxon>
        <taxon>Ensete</taxon>
    </lineage>
</organism>
<dbReference type="AlphaFoldDB" id="A0A445MGP6"/>
<name>A0A445MGP6_ENSVE</name>
<sequence>MTTPNTHLNNLIIDSNDSHHITLSLQKLSIHNDYEGNKDIIIDYGGNKDIIIADNNIIPITYTNSTILNSHTITFTFDDILCALHIKRNLIFIFQFYK</sequence>
<dbReference type="Proteomes" id="UP000290560">
    <property type="component" value="Unassembled WGS sequence"/>
</dbReference>